<evidence type="ECO:0000313" key="4">
    <source>
        <dbReference type="Proteomes" id="UP000789405"/>
    </source>
</evidence>
<name>A0A9N9EQB9_9GLOM</name>
<keyword evidence="4" id="KW-1185">Reference proteome</keyword>
<dbReference type="AlphaFoldDB" id="A0A9N9EQB9"/>
<gene>
    <name evidence="3" type="ORF">DERYTH_LOCUS11984</name>
</gene>
<dbReference type="OrthoDB" id="2897838at2759"/>
<feature type="compositionally biased region" description="Polar residues" evidence="1">
    <location>
        <begin position="95"/>
        <end position="117"/>
    </location>
</feature>
<dbReference type="SMART" id="SM00513">
    <property type="entry name" value="SAP"/>
    <property type="match status" value="1"/>
</dbReference>
<sequence length="422" mass="47204">MSESNLSKSDLEEICHSLGLPSEGVKADLIQRLRSHSNMMENSNMTVGENQTCAEDINLFIGQHLAELDTAGENPEINSLRERVQQTRKIISGEPSLNTHQDSVNQQEPADSTLTQEISDQLSRNSIRQNKRRLQEDINDNQGDSLEKLLASEFKNLRSVIADFDYKLNSVAAQVNKVEINESWPSYKFDKARDQHEYDAMCAIGKELDLALDLQHATNIINHVTSTREFDKLLKGKKSLIEKAKALAEVCKNKKGKLMAWKKQLPSLIGEVSRTVIGDLVQRIGVIPVVVQDIMQTHAHLIPNKTQIKEEGLNLSQEVTKPIGTTTAALLGLEAFVNLIAHHWVVVYIDNQHNVQIHEFCWVSLRLNLADELTRFFDESDWELVQNGKYSGHSLCIGGATGAMKAGDYGGFEEVKLIAEAL</sequence>
<dbReference type="InterPro" id="IPR003034">
    <property type="entry name" value="SAP_dom"/>
</dbReference>
<dbReference type="Pfam" id="PF02037">
    <property type="entry name" value="SAP"/>
    <property type="match status" value="1"/>
</dbReference>
<feature type="non-terminal residue" evidence="3">
    <location>
        <position position="422"/>
    </location>
</feature>
<dbReference type="SUPFAM" id="SSF68906">
    <property type="entry name" value="SAP domain"/>
    <property type="match status" value="1"/>
</dbReference>
<feature type="domain" description="SAP" evidence="2">
    <location>
        <begin position="3"/>
        <end position="37"/>
    </location>
</feature>
<evidence type="ECO:0000256" key="1">
    <source>
        <dbReference type="SAM" id="MobiDB-lite"/>
    </source>
</evidence>
<feature type="region of interest" description="Disordered" evidence="1">
    <location>
        <begin position="92"/>
        <end position="117"/>
    </location>
</feature>
<dbReference type="PROSITE" id="PS50800">
    <property type="entry name" value="SAP"/>
    <property type="match status" value="1"/>
</dbReference>
<proteinExistence type="predicted"/>
<evidence type="ECO:0000313" key="3">
    <source>
        <dbReference type="EMBL" id="CAG8684057.1"/>
    </source>
</evidence>
<protein>
    <submittedName>
        <fullName evidence="3">14889_t:CDS:1</fullName>
    </submittedName>
</protein>
<dbReference type="Proteomes" id="UP000789405">
    <property type="component" value="Unassembled WGS sequence"/>
</dbReference>
<reference evidence="3" key="1">
    <citation type="submission" date="2021-06" db="EMBL/GenBank/DDBJ databases">
        <authorList>
            <person name="Kallberg Y."/>
            <person name="Tangrot J."/>
            <person name="Rosling A."/>
        </authorList>
    </citation>
    <scope>NUCLEOTIDE SEQUENCE</scope>
    <source>
        <strain evidence="3">MA453B</strain>
    </source>
</reference>
<evidence type="ECO:0000259" key="2">
    <source>
        <dbReference type="PROSITE" id="PS50800"/>
    </source>
</evidence>
<dbReference type="InterPro" id="IPR036361">
    <property type="entry name" value="SAP_dom_sf"/>
</dbReference>
<dbReference type="Gene3D" id="1.10.720.30">
    <property type="entry name" value="SAP domain"/>
    <property type="match status" value="1"/>
</dbReference>
<comment type="caution">
    <text evidence="3">The sequence shown here is derived from an EMBL/GenBank/DDBJ whole genome shotgun (WGS) entry which is preliminary data.</text>
</comment>
<organism evidence="3 4">
    <name type="scientific">Dentiscutata erythropus</name>
    <dbReference type="NCBI Taxonomy" id="1348616"/>
    <lineage>
        <taxon>Eukaryota</taxon>
        <taxon>Fungi</taxon>
        <taxon>Fungi incertae sedis</taxon>
        <taxon>Mucoromycota</taxon>
        <taxon>Glomeromycotina</taxon>
        <taxon>Glomeromycetes</taxon>
        <taxon>Diversisporales</taxon>
        <taxon>Gigasporaceae</taxon>
        <taxon>Dentiscutata</taxon>
    </lineage>
</organism>
<accession>A0A9N9EQB9</accession>
<feature type="non-terminal residue" evidence="3">
    <location>
        <position position="1"/>
    </location>
</feature>
<dbReference type="EMBL" id="CAJVPY010007678">
    <property type="protein sequence ID" value="CAG8684057.1"/>
    <property type="molecule type" value="Genomic_DNA"/>
</dbReference>